<comment type="subunit">
    <text evidence="1">Forms oligomers.</text>
</comment>
<dbReference type="RefSeq" id="WP_006785052.1">
    <property type="nucleotide sequence ID" value="NZ_CABJBH010000013.1"/>
</dbReference>
<dbReference type="PANTHER" id="PTHR34701:SF1">
    <property type="entry name" value="TRANSCRIPTIONAL REGULATOR MRAZ"/>
    <property type="match status" value="1"/>
</dbReference>
<dbReference type="InterPro" id="IPR020603">
    <property type="entry name" value="MraZ_dom"/>
</dbReference>
<dbReference type="InterPro" id="IPR007159">
    <property type="entry name" value="SpoVT-AbrB_dom"/>
</dbReference>
<dbReference type="InterPro" id="IPR037914">
    <property type="entry name" value="SpoVT-AbrB_sf"/>
</dbReference>
<dbReference type="CDD" id="cd16320">
    <property type="entry name" value="MraZ_N"/>
    <property type="match status" value="1"/>
</dbReference>
<keyword evidence="1" id="KW-0963">Cytoplasm</keyword>
<dbReference type="Gene3D" id="3.40.1550.20">
    <property type="entry name" value="Transcriptional regulator MraZ domain"/>
    <property type="match status" value="1"/>
</dbReference>
<protein>
    <recommendedName>
        <fullName evidence="1">Transcriptional regulator MraZ</fullName>
    </recommendedName>
</protein>
<gene>
    <name evidence="1 2" type="primary">mraZ</name>
    <name evidence="2" type="ORF">GMA92_04770</name>
</gene>
<comment type="similarity">
    <text evidence="1">Belongs to the MraZ family.</text>
</comment>
<evidence type="ECO:0000313" key="3">
    <source>
        <dbReference type="Proteomes" id="UP000487649"/>
    </source>
</evidence>
<dbReference type="PROSITE" id="PS51740">
    <property type="entry name" value="SPOVT_ABRB"/>
    <property type="match status" value="2"/>
</dbReference>
<name>A0A173R6G0_9FIRM</name>
<dbReference type="AlphaFoldDB" id="A0A173R6G0"/>
<dbReference type="FunFam" id="3.40.1550.20:FF:000002">
    <property type="entry name" value="Transcriptional regulator MraZ"/>
    <property type="match status" value="1"/>
</dbReference>
<accession>A0A173R6G0</accession>
<dbReference type="NCBIfam" id="TIGR00242">
    <property type="entry name" value="division/cell wall cluster transcriptional repressor MraZ"/>
    <property type="match status" value="1"/>
</dbReference>
<dbReference type="InterPro" id="IPR035642">
    <property type="entry name" value="MraZ_N"/>
</dbReference>
<dbReference type="InterPro" id="IPR038619">
    <property type="entry name" value="MraZ_sf"/>
</dbReference>
<dbReference type="GO" id="GO:2000143">
    <property type="term" value="P:negative regulation of DNA-templated transcription initiation"/>
    <property type="evidence" value="ECO:0007669"/>
    <property type="project" value="TreeGrafter"/>
</dbReference>
<keyword evidence="1" id="KW-0804">Transcription</keyword>
<keyword evidence="1" id="KW-0805">Transcription regulation</keyword>
<dbReference type="InterPro" id="IPR003444">
    <property type="entry name" value="MraZ"/>
</dbReference>
<dbReference type="GO" id="GO:0000976">
    <property type="term" value="F:transcription cis-regulatory region binding"/>
    <property type="evidence" value="ECO:0007669"/>
    <property type="project" value="TreeGrafter"/>
</dbReference>
<sequence>MFIGEFHHSIDAKGRLIMPAKFREQLNECCVITRGIDQCLFIYPIEEWKILLEKVNGLPVNRKDARQFSRFFLSGACECEFDKQGRINLSTPLMNYAGLSKDCVIIGVSNRIEIWEKEKWTQYFDFSVDSILDIAENIGFDL</sequence>
<evidence type="ECO:0000256" key="1">
    <source>
        <dbReference type="HAMAP-Rule" id="MF_01008"/>
    </source>
</evidence>
<dbReference type="SUPFAM" id="SSF89447">
    <property type="entry name" value="AbrB/MazE/MraZ-like"/>
    <property type="match status" value="1"/>
</dbReference>
<proteinExistence type="inferred from homology"/>
<dbReference type="HAMAP" id="MF_01008">
    <property type="entry name" value="MraZ"/>
    <property type="match status" value="1"/>
</dbReference>
<reference evidence="2 3" key="1">
    <citation type="journal article" date="2019" name="Nat. Med.">
        <title>A library of human gut bacterial isolates paired with longitudinal multiomics data enables mechanistic microbiome research.</title>
        <authorList>
            <person name="Poyet M."/>
            <person name="Groussin M."/>
            <person name="Gibbons S.M."/>
            <person name="Avila-Pacheco J."/>
            <person name="Jiang X."/>
            <person name="Kearney S.M."/>
            <person name="Perrotta A.R."/>
            <person name="Berdy B."/>
            <person name="Zhao S."/>
            <person name="Lieberman T.D."/>
            <person name="Swanson P.K."/>
            <person name="Smith M."/>
            <person name="Roesemann S."/>
            <person name="Alexander J.E."/>
            <person name="Rich S.A."/>
            <person name="Livny J."/>
            <person name="Vlamakis H."/>
            <person name="Clish C."/>
            <person name="Bullock K."/>
            <person name="Deik A."/>
            <person name="Scott J."/>
            <person name="Pierce K.A."/>
            <person name="Xavier R.J."/>
            <person name="Alm E.J."/>
        </authorList>
    </citation>
    <scope>NUCLEOTIDE SEQUENCE [LARGE SCALE GENOMIC DNA]</scope>
    <source>
        <strain evidence="2 3">BIOML-A198</strain>
    </source>
</reference>
<dbReference type="GO" id="GO:0003700">
    <property type="term" value="F:DNA-binding transcription factor activity"/>
    <property type="evidence" value="ECO:0007669"/>
    <property type="project" value="UniProtKB-UniRule"/>
</dbReference>
<dbReference type="GeneID" id="60059936"/>
<keyword evidence="1" id="KW-0238">DNA-binding</keyword>
<organism evidence="2 3">
    <name type="scientific">Turicibacter sanguinis</name>
    <dbReference type="NCBI Taxonomy" id="154288"/>
    <lineage>
        <taxon>Bacteria</taxon>
        <taxon>Bacillati</taxon>
        <taxon>Bacillota</taxon>
        <taxon>Erysipelotrichia</taxon>
        <taxon>Erysipelotrichales</taxon>
        <taxon>Turicibacteraceae</taxon>
        <taxon>Turicibacter</taxon>
    </lineage>
</organism>
<comment type="subcellular location">
    <subcellularLocation>
        <location evidence="1">Cytoplasm</location>
        <location evidence="1">Nucleoid</location>
    </subcellularLocation>
</comment>
<dbReference type="OrthoDB" id="9807753at2"/>
<comment type="caution">
    <text evidence="2">The sequence shown here is derived from an EMBL/GenBank/DDBJ whole genome shotgun (WGS) entry which is preliminary data.</text>
</comment>
<dbReference type="GO" id="GO:0009295">
    <property type="term" value="C:nucleoid"/>
    <property type="evidence" value="ECO:0007669"/>
    <property type="project" value="UniProtKB-SubCell"/>
</dbReference>
<evidence type="ECO:0000313" key="2">
    <source>
        <dbReference type="EMBL" id="MTK20752.1"/>
    </source>
</evidence>
<dbReference type="GO" id="GO:0005737">
    <property type="term" value="C:cytoplasm"/>
    <property type="evidence" value="ECO:0007669"/>
    <property type="project" value="UniProtKB-UniRule"/>
</dbReference>
<dbReference type="Proteomes" id="UP000487649">
    <property type="component" value="Unassembled WGS sequence"/>
</dbReference>
<dbReference type="EMBL" id="WMQE01000008">
    <property type="protein sequence ID" value="MTK20752.1"/>
    <property type="molecule type" value="Genomic_DNA"/>
</dbReference>
<dbReference type="InterPro" id="IPR035644">
    <property type="entry name" value="MraZ_C"/>
</dbReference>
<dbReference type="Pfam" id="PF02381">
    <property type="entry name" value="MraZ"/>
    <property type="match status" value="2"/>
</dbReference>
<dbReference type="CDD" id="cd16321">
    <property type="entry name" value="MraZ_C"/>
    <property type="match status" value="1"/>
</dbReference>
<dbReference type="PANTHER" id="PTHR34701">
    <property type="entry name" value="TRANSCRIPTIONAL REGULATOR MRAZ"/>
    <property type="match status" value="1"/>
</dbReference>